<evidence type="ECO:0000256" key="1">
    <source>
        <dbReference type="SAM" id="MobiDB-lite"/>
    </source>
</evidence>
<reference evidence="3" key="1">
    <citation type="journal article" date="2023" name="Commun. Biol.">
        <title>Genome analysis of Parmales, the sister group of diatoms, reveals the evolutionary specialization of diatoms from phago-mixotrophs to photoautotrophs.</title>
        <authorList>
            <person name="Ban H."/>
            <person name="Sato S."/>
            <person name="Yoshikawa S."/>
            <person name="Yamada K."/>
            <person name="Nakamura Y."/>
            <person name="Ichinomiya M."/>
            <person name="Sato N."/>
            <person name="Blanc-Mathieu R."/>
            <person name="Endo H."/>
            <person name="Kuwata A."/>
            <person name="Ogata H."/>
        </authorList>
    </citation>
    <scope>NUCLEOTIDE SEQUENCE [LARGE SCALE GENOMIC DNA]</scope>
</reference>
<feature type="region of interest" description="Disordered" evidence="1">
    <location>
        <begin position="1"/>
        <end position="39"/>
    </location>
</feature>
<comment type="caution">
    <text evidence="2">The sequence shown here is derived from an EMBL/GenBank/DDBJ whole genome shotgun (WGS) entry which is preliminary data.</text>
</comment>
<dbReference type="OrthoDB" id="10502049at2759"/>
<accession>A0A9W7G7J4</accession>
<evidence type="ECO:0000313" key="3">
    <source>
        <dbReference type="Proteomes" id="UP001165065"/>
    </source>
</evidence>
<evidence type="ECO:0000313" key="2">
    <source>
        <dbReference type="EMBL" id="GMI36152.1"/>
    </source>
</evidence>
<keyword evidence="3" id="KW-1185">Reference proteome</keyword>
<dbReference type="Proteomes" id="UP001165065">
    <property type="component" value="Unassembled WGS sequence"/>
</dbReference>
<feature type="region of interest" description="Disordered" evidence="1">
    <location>
        <begin position="161"/>
        <end position="219"/>
    </location>
</feature>
<protein>
    <submittedName>
        <fullName evidence="2">Uncharacterized protein</fullName>
    </submittedName>
</protein>
<organism evidence="2 3">
    <name type="scientific">Triparma columacea</name>
    <dbReference type="NCBI Taxonomy" id="722753"/>
    <lineage>
        <taxon>Eukaryota</taxon>
        <taxon>Sar</taxon>
        <taxon>Stramenopiles</taxon>
        <taxon>Ochrophyta</taxon>
        <taxon>Bolidophyceae</taxon>
        <taxon>Parmales</taxon>
        <taxon>Triparmaceae</taxon>
        <taxon>Triparma</taxon>
    </lineage>
</organism>
<feature type="compositionally biased region" description="Basic residues" evidence="1">
    <location>
        <begin position="206"/>
        <end position="219"/>
    </location>
</feature>
<dbReference type="AlphaFoldDB" id="A0A9W7G7J4"/>
<gene>
    <name evidence="2" type="ORF">TrCOL_g4448</name>
</gene>
<feature type="compositionally biased region" description="Low complexity" evidence="1">
    <location>
        <begin position="11"/>
        <end position="32"/>
    </location>
</feature>
<dbReference type="EMBL" id="BRYA01000062">
    <property type="protein sequence ID" value="GMI36152.1"/>
    <property type="molecule type" value="Genomic_DNA"/>
</dbReference>
<proteinExistence type="predicted"/>
<feature type="compositionally biased region" description="Basic and acidic residues" evidence="1">
    <location>
        <begin position="174"/>
        <end position="205"/>
    </location>
</feature>
<sequence length="219" mass="23505">MSVNKDLFDNVSSDDSSDSESSVVSEASNIESQEGDNTFKPLADDNIEVWEVKVPTSLLKKGVKGLGLGGTILLQSGYQDRVGGGKVKITHKPCIGHKFMLADVDGKGIKARKVDRTVMISIPPTVDLSKGVKGVVKGGYGLVEQDKTMRRRWKAIGDVVSEWSGEPSSGGGKEATKKIKKETPKETPKSSKKRKADDGGGDKSAAKKSSKKKKKTKKE</sequence>
<name>A0A9W7G7J4_9STRA</name>